<dbReference type="Pfam" id="PF14543">
    <property type="entry name" value="TAXi_N"/>
    <property type="match status" value="1"/>
</dbReference>
<dbReference type="PANTHER" id="PTHR13683:SF783">
    <property type="entry name" value="EUKARYOTIC ASPARTYL PROTEASE FAMILY PROTEIN"/>
    <property type="match status" value="1"/>
</dbReference>
<dbReference type="Gene3D" id="2.40.70.10">
    <property type="entry name" value="Acid Proteases"/>
    <property type="match status" value="2"/>
</dbReference>
<dbReference type="PRINTS" id="PR00792">
    <property type="entry name" value="PEPSIN"/>
</dbReference>
<evidence type="ECO:0000256" key="12">
    <source>
        <dbReference type="PIRSR" id="PIRSR601461-1"/>
    </source>
</evidence>
<evidence type="ECO:0000256" key="10">
    <source>
        <dbReference type="ARBA" id="ARBA00023180"/>
    </source>
</evidence>
<keyword evidence="5 13" id="KW-0645">Protease</keyword>
<feature type="active site" evidence="12">
    <location>
        <position position="331"/>
    </location>
</feature>
<dbReference type="InterPro" id="IPR032861">
    <property type="entry name" value="TAXi_N"/>
</dbReference>
<dbReference type="InterPro" id="IPR032799">
    <property type="entry name" value="TAXi_C"/>
</dbReference>
<keyword evidence="4" id="KW-0336">GPI-anchor</keyword>
<proteinExistence type="inferred from homology"/>
<keyword evidence="17" id="KW-1185">Reference proteome</keyword>
<evidence type="ECO:0000256" key="13">
    <source>
        <dbReference type="RuleBase" id="RU000454"/>
    </source>
</evidence>
<dbReference type="PROSITE" id="PS51767">
    <property type="entry name" value="PEPTIDASE_A1"/>
    <property type="match status" value="1"/>
</dbReference>
<evidence type="ECO:0000256" key="6">
    <source>
        <dbReference type="ARBA" id="ARBA00022729"/>
    </source>
</evidence>
<evidence type="ECO:0000256" key="4">
    <source>
        <dbReference type="ARBA" id="ARBA00022622"/>
    </source>
</evidence>
<dbReference type="InterPro" id="IPR021109">
    <property type="entry name" value="Peptidase_aspartic_dom_sf"/>
</dbReference>
<evidence type="ECO:0000259" key="15">
    <source>
        <dbReference type="PROSITE" id="PS51767"/>
    </source>
</evidence>
<evidence type="ECO:0000256" key="5">
    <source>
        <dbReference type="ARBA" id="ARBA00022670"/>
    </source>
</evidence>
<dbReference type="AlphaFoldDB" id="A0A444WUS6"/>
<dbReference type="Pfam" id="PF14541">
    <property type="entry name" value="TAXi_C"/>
    <property type="match status" value="1"/>
</dbReference>
<gene>
    <name evidence="16" type="ORF">Ahy_Scaffold1g107155</name>
</gene>
<evidence type="ECO:0000256" key="8">
    <source>
        <dbReference type="ARBA" id="ARBA00022801"/>
    </source>
</evidence>
<dbReference type="FunFam" id="2.40.70.10:FF:000012">
    <property type="entry name" value="Aspartyl protease family protein 1"/>
    <property type="match status" value="1"/>
</dbReference>
<dbReference type="FunFam" id="2.40.70.10:FF:000014">
    <property type="entry name" value="Aspartyl protease family protein 1"/>
    <property type="match status" value="1"/>
</dbReference>
<accession>A0A444WUS6</accession>
<evidence type="ECO:0000256" key="9">
    <source>
        <dbReference type="ARBA" id="ARBA00023136"/>
    </source>
</evidence>
<dbReference type="EMBL" id="SDMP01000021">
    <property type="protein sequence ID" value="RYQ81150.1"/>
    <property type="molecule type" value="Genomic_DNA"/>
</dbReference>
<comment type="caution">
    <text evidence="16">The sequence shown here is derived from an EMBL/GenBank/DDBJ whole genome shotgun (WGS) entry which is preliminary data.</text>
</comment>
<dbReference type="GO" id="GO:0098552">
    <property type="term" value="C:side of membrane"/>
    <property type="evidence" value="ECO:0007669"/>
    <property type="project" value="UniProtKB-KW"/>
</dbReference>
<evidence type="ECO:0000256" key="3">
    <source>
        <dbReference type="ARBA" id="ARBA00022475"/>
    </source>
</evidence>
<feature type="domain" description="Peptidase A1" evidence="15">
    <location>
        <begin position="108"/>
        <end position="474"/>
    </location>
</feature>
<keyword evidence="3" id="KW-1003">Cell membrane</keyword>
<comment type="similarity">
    <text evidence="2 13">Belongs to the peptidase A1 family.</text>
</comment>
<keyword evidence="11" id="KW-0449">Lipoprotein</keyword>
<organism evidence="16 17">
    <name type="scientific">Arachis hypogaea</name>
    <name type="common">Peanut</name>
    <dbReference type="NCBI Taxonomy" id="3818"/>
    <lineage>
        <taxon>Eukaryota</taxon>
        <taxon>Viridiplantae</taxon>
        <taxon>Streptophyta</taxon>
        <taxon>Embryophyta</taxon>
        <taxon>Tracheophyta</taxon>
        <taxon>Spermatophyta</taxon>
        <taxon>Magnoliopsida</taxon>
        <taxon>eudicotyledons</taxon>
        <taxon>Gunneridae</taxon>
        <taxon>Pentapetalae</taxon>
        <taxon>rosids</taxon>
        <taxon>fabids</taxon>
        <taxon>Fabales</taxon>
        <taxon>Fabaceae</taxon>
        <taxon>Papilionoideae</taxon>
        <taxon>50 kb inversion clade</taxon>
        <taxon>dalbergioids sensu lato</taxon>
        <taxon>Dalbergieae</taxon>
        <taxon>Pterocarpus clade</taxon>
        <taxon>Arachis</taxon>
    </lineage>
</organism>
<dbReference type="Proteomes" id="UP000289738">
    <property type="component" value="Unassembled WGS sequence"/>
</dbReference>
<keyword evidence="9" id="KW-0472">Membrane</keyword>
<evidence type="ECO:0000313" key="17">
    <source>
        <dbReference type="Proteomes" id="UP000289738"/>
    </source>
</evidence>
<dbReference type="STRING" id="3818.A0A444WUS6"/>
<dbReference type="PANTHER" id="PTHR13683">
    <property type="entry name" value="ASPARTYL PROTEASES"/>
    <property type="match status" value="1"/>
</dbReference>
<comment type="subcellular location">
    <subcellularLocation>
        <location evidence="1">Cell membrane</location>
        <topology evidence="1">Lipid-anchor</topology>
        <topology evidence="1">GPI-anchor</topology>
    </subcellularLocation>
</comment>
<reference evidence="16 17" key="1">
    <citation type="submission" date="2019-01" db="EMBL/GenBank/DDBJ databases">
        <title>Sequencing of cultivated peanut Arachis hypogaea provides insights into genome evolution and oil improvement.</title>
        <authorList>
            <person name="Chen X."/>
        </authorList>
    </citation>
    <scope>NUCLEOTIDE SEQUENCE [LARGE SCALE GENOMIC DNA]</scope>
    <source>
        <strain evidence="17">cv. Fuhuasheng</strain>
        <tissue evidence="16">Leaves</tissue>
    </source>
</reference>
<evidence type="ECO:0000256" key="11">
    <source>
        <dbReference type="ARBA" id="ARBA00023288"/>
    </source>
</evidence>
<feature type="signal peptide" evidence="14">
    <location>
        <begin position="1"/>
        <end position="26"/>
    </location>
</feature>
<evidence type="ECO:0000313" key="16">
    <source>
        <dbReference type="EMBL" id="RYQ81150.1"/>
    </source>
</evidence>
<dbReference type="GO" id="GO:0004190">
    <property type="term" value="F:aspartic-type endopeptidase activity"/>
    <property type="evidence" value="ECO:0007669"/>
    <property type="project" value="UniProtKB-KW"/>
</dbReference>
<feature type="active site" evidence="12">
    <location>
        <position position="126"/>
    </location>
</feature>
<keyword evidence="6 14" id="KW-0732">Signal</keyword>
<keyword evidence="8 13" id="KW-0378">Hydrolase</keyword>
<dbReference type="PROSITE" id="PS00141">
    <property type="entry name" value="ASP_PROTEASE"/>
    <property type="match status" value="2"/>
</dbReference>
<dbReference type="GO" id="GO:0006508">
    <property type="term" value="P:proteolysis"/>
    <property type="evidence" value="ECO:0007669"/>
    <property type="project" value="UniProtKB-KW"/>
</dbReference>
<evidence type="ECO:0000256" key="7">
    <source>
        <dbReference type="ARBA" id="ARBA00022750"/>
    </source>
</evidence>
<feature type="chain" id="PRO_5019363581" description="Peptidase A1 domain-containing protein" evidence="14">
    <location>
        <begin position="27"/>
        <end position="543"/>
    </location>
</feature>
<dbReference type="InterPro" id="IPR001461">
    <property type="entry name" value="Aspartic_peptidase_A1"/>
</dbReference>
<dbReference type="InterPro" id="IPR001969">
    <property type="entry name" value="Aspartic_peptidase_AS"/>
</dbReference>
<keyword evidence="7 13" id="KW-0064">Aspartyl protease</keyword>
<evidence type="ECO:0000256" key="1">
    <source>
        <dbReference type="ARBA" id="ARBA00004609"/>
    </source>
</evidence>
<dbReference type="InterPro" id="IPR033121">
    <property type="entry name" value="PEPTIDASE_A1"/>
</dbReference>
<name>A0A444WUS6_ARAHY</name>
<keyword evidence="10" id="KW-0325">Glycoprotein</keyword>
<sequence length="543" mass="59326">MMMMMMDYRSISICIIVAVLTMSLLASHGGCNGLHSFGYDMHHLFSDPVKGILGVDEFPQKGTRQYYAAMEQRDRVFRRRRLAGQHDTPLTFAAGNDTYQIDSFGFLHFANVSVGTPALWFLVALDTGSDLFWLPCNCTSCVHGVKISSGKTLKFNIYDLKRSSTSQNVLCNSSLCEESSQCTSLGSTCPYQVKYLSNGTSTTGILVEDVLHLVTDDDQTKDVDGSITFGCGQVQTGAFLDGAAPNGLFGLGMSNISVPSILAKQGLTSNSFSMCFGPDGIGRITFGDNTSLVQGKTPFNLVHSHPTYNITITQIILGGNAADLEFHAIFDSGTSFTYLNDPAYTQITESFNSMIKQKRHSSSSGSDSDLPFEFCYNISSNQSVEVPIVNLTMKGGDNYFVKDPIVTVTGLPSSLMIASCDIQDVELLCLGVLKSDSVNIIGLANVHYIYLHAENFMTGYRIIFDRENMVLSWKESDCYDDELSNLNINQSHSPAISPAIAVNPEATSNVSNNDPGRLLPSHSFNLRPSFVFMMALFFILAIS</sequence>
<dbReference type="SUPFAM" id="SSF50630">
    <property type="entry name" value="Acid proteases"/>
    <property type="match status" value="1"/>
</dbReference>
<evidence type="ECO:0000256" key="2">
    <source>
        <dbReference type="ARBA" id="ARBA00007447"/>
    </source>
</evidence>
<protein>
    <recommendedName>
        <fullName evidence="15">Peptidase A1 domain-containing protein</fullName>
    </recommendedName>
</protein>
<evidence type="ECO:0000256" key="14">
    <source>
        <dbReference type="SAM" id="SignalP"/>
    </source>
</evidence>
<dbReference type="GO" id="GO:0005886">
    <property type="term" value="C:plasma membrane"/>
    <property type="evidence" value="ECO:0007669"/>
    <property type="project" value="UniProtKB-SubCell"/>
</dbReference>